<dbReference type="Gramene" id="OE9A019229T3">
    <property type="protein sequence ID" value="OE9A019229C3"/>
    <property type="gene ID" value="OE9A019229"/>
</dbReference>
<feature type="transmembrane region" description="Helical" evidence="8">
    <location>
        <begin position="12"/>
        <end position="32"/>
    </location>
</feature>
<gene>
    <name evidence="11" type="ORF">OLEA9_A019229</name>
</gene>
<feature type="transmembrane region" description="Helical" evidence="8">
    <location>
        <begin position="275"/>
        <end position="300"/>
    </location>
</feature>
<comment type="domain">
    <text evidence="8">The DHHC domain is required for palmitoyltransferase activity.</text>
</comment>
<feature type="compositionally biased region" description="Polar residues" evidence="9">
    <location>
        <begin position="547"/>
        <end position="556"/>
    </location>
</feature>
<feature type="transmembrane region" description="Helical" evidence="8">
    <location>
        <begin position="227"/>
        <end position="254"/>
    </location>
</feature>
<feature type="compositionally biased region" description="Polar residues" evidence="9">
    <location>
        <begin position="450"/>
        <end position="472"/>
    </location>
</feature>
<dbReference type="InterPro" id="IPR039859">
    <property type="entry name" value="PFA4/ZDH16/20/ERF2-like"/>
</dbReference>
<evidence type="ECO:0000256" key="7">
    <source>
        <dbReference type="ARBA" id="ARBA00023315"/>
    </source>
</evidence>
<evidence type="ECO:0000256" key="9">
    <source>
        <dbReference type="SAM" id="MobiDB-lite"/>
    </source>
</evidence>
<sequence>MVRKHGWQLPAHTLQVIAITVFCILVVAFYAFFAPFLGGQIWEYALIAAYSPVALLVFILYVRCTAINPADPGIMSKFDPELTKKAKEKHRSLTQGLPIKFDEMSNGAHSPLSSTSRSSRAGANSSKRGSVESLRTTSQVISPRRKSSCYNFGGIFCVMFVHEDCCRSNEAAEQDGTGEDALFCTLCNAEVCKFSKHCRSCDKCVDGFDHHCKWLNNCVGRKNYATFISLMAISLVWVVMEAGVGIAVVVRCFVHKKSMEAEIVDRLGNGFSQAPFAAVVIVCTAVSLLACIPLGELFFFHMILIRKGITTYEYVVAMRAMSEAPAGASMDFELPNITHSPSVSATTGFSGGSSLGLQYKGAWCTPPRVFVDYQEEVAPQLGPGMVPSTVDPDAAGFGEKGNRAPKRQVRISAWKLAKLDSNEAMKAAAKARSSSSVLRPVDNNRLLDSELSSSENASVRSSLSTETGGNKNFRNELKLSPSRNIHAPSQGSRDEYETGTHSASSFSSPSHVHESVTLSPLPQAHGLSHFVTTKSAPKGMAPDHPVTSRTNLQGNNPPALHTSLGFDEKTMQKGSTADPLLLSAPALASAPAPALGLGPAASLLRDVKRTSVVWDQEAGRYVSVPVSASEARRKSSLQPGVSNPNTALSNYEKKPAVPPRDPLQPPAVKPPVQQSEKLMYTGESIFFGGPLLGAPIRDGLRAETGSSSRDGQNRLHLNFPRETRFKRDTTSNQLPVFVPGDFEPNYYPSGSGLK</sequence>
<reference evidence="11 12" key="1">
    <citation type="submission" date="2019-12" db="EMBL/GenBank/DDBJ databases">
        <authorList>
            <person name="Alioto T."/>
            <person name="Alioto T."/>
            <person name="Gomez Garrido J."/>
        </authorList>
    </citation>
    <scope>NUCLEOTIDE SEQUENCE [LARGE SCALE GENOMIC DNA]</scope>
</reference>
<comment type="catalytic activity">
    <reaction evidence="8">
        <text>L-cysteinyl-[protein] + hexadecanoyl-CoA = S-hexadecanoyl-L-cysteinyl-[protein] + CoA</text>
        <dbReference type="Rhea" id="RHEA:36683"/>
        <dbReference type="Rhea" id="RHEA-COMP:10131"/>
        <dbReference type="Rhea" id="RHEA-COMP:11032"/>
        <dbReference type="ChEBI" id="CHEBI:29950"/>
        <dbReference type="ChEBI" id="CHEBI:57287"/>
        <dbReference type="ChEBI" id="CHEBI:57379"/>
        <dbReference type="ChEBI" id="CHEBI:74151"/>
        <dbReference type="EC" id="2.3.1.225"/>
    </reaction>
</comment>
<comment type="subcellular location">
    <subcellularLocation>
        <location evidence="1">Endomembrane system</location>
        <topology evidence="1">Multi-pass membrane protein</topology>
    </subcellularLocation>
</comment>
<dbReference type="PROSITE" id="PS50216">
    <property type="entry name" value="DHHC"/>
    <property type="match status" value="1"/>
</dbReference>
<feature type="compositionally biased region" description="Polar residues" evidence="9">
    <location>
        <begin position="481"/>
        <end position="491"/>
    </location>
</feature>
<dbReference type="GO" id="GO:0005783">
    <property type="term" value="C:endoplasmic reticulum"/>
    <property type="evidence" value="ECO:0007669"/>
    <property type="project" value="TreeGrafter"/>
</dbReference>
<keyword evidence="12" id="KW-1185">Reference proteome</keyword>
<feature type="transmembrane region" description="Helical" evidence="8">
    <location>
        <begin position="44"/>
        <end position="62"/>
    </location>
</feature>
<keyword evidence="4 8" id="KW-0812">Transmembrane</keyword>
<evidence type="ECO:0000256" key="2">
    <source>
        <dbReference type="ARBA" id="ARBA00008574"/>
    </source>
</evidence>
<feature type="compositionally biased region" description="Low complexity" evidence="9">
    <location>
        <begin position="108"/>
        <end position="128"/>
    </location>
</feature>
<evidence type="ECO:0000259" key="10">
    <source>
        <dbReference type="Pfam" id="PF01529"/>
    </source>
</evidence>
<dbReference type="GO" id="GO:0006612">
    <property type="term" value="P:protein targeting to membrane"/>
    <property type="evidence" value="ECO:0007669"/>
    <property type="project" value="TreeGrafter"/>
</dbReference>
<accession>A0A8S0P7J1</accession>
<feature type="region of interest" description="Disordered" evidence="9">
    <location>
        <begin position="625"/>
        <end position="670"/>
    </location>
</feature>
<dbReference type="GO" id="GO:0005794">
    <property type="term" value="C:Golgi apparatus"/>
    <property type="evidence" value="ECO:0007669"/>
    <property type="project" value="TreeGrafter"/>
</dbReference>
<protein>
    <recommendedName>
        <fullName evidence="8">S-acyltransferase</fullName>
        <ecNumber evidence="8">2.3.1.225</ecNumber>
    </recommendedName>
    <alternativeName>
        <fullName evidence="8">Palmitoyltransferase</fullName>
    </alternativeName>
</protein>
<feature type="region of interest" description="Disordered" evidence="9">
    <location>
        <begin position="101"/>
        <end position="139"/>
    </location>
</feature>
<feature type="region of interest" description="Disordered" evidence="9">
    <location>
        <begin position="534"/>
        <end position="557"/>
    </location>
</feature>
<feature type="compositionally biased region" description="Pro residues" evidence="9">
    <location>
        <begin position="656"/>
        <end position="669"/>
    </location>
</feature>
<feature type="region of interest" description="Disordered" evidence="9">
    <location>
        <begin position="698"/>
        <end position="754"/>
    </location>
</feature>
<evidence type="ECO:0000256" key="8">
    <source>
        <dbReference type="RuleBase" id="RU079119"/>
    </source>
</evidence>
<dbReference type="EMBL" id="CACTIH010000011">
    <property type="protein sequence ID" value="CAA2934160.1"/>
    <property type="molecule type" value="Genomic_DNA"/>
</dbReference>
<dbReference type="EC" id="2.3.1.225" evidence="8"/>
<keyword evidence="6 8" id="KW-0472">Membrane</keyword>
<dbReference type="PANTHER" id="PTHR22883">
    <property type="entry name" value="ZINC FINGER DHHC DOMAIN CONTAINING PROTEIN"/>
    <property type="match status" value="1"/>
</dbReference>
<keyword evidence="3 8" id="KW-0808">Transferase</keyword>
<dbReference type="Pfam" id="PF01529">
    <property type="entry name" value="DHHC"/>
    <property type="match status" value="1"/>
</dbReference>
<name>A0A8S0P7J1_OLEEU</name>
<feature type="region of interest" description="Disordered" evidence="9">
    <location>
        <begin position="449"/>
        <end position="516"/>
    </location>
</feature>
<proteinExistence type="inferred from homology"/>
<dbReference type="PANTHER" id="PTHR22883:SF203">
    <property type="entry name" value="PALMITOYLTRANSFERASE"/>
    <property type="match status" value="1"/>
</dbReference>
<evidence type="ECO:0000313" key="12">
    <source>
        <dbReference type="Proteomes" id="UP000594638"/>
    </source>
</evidence>
<dbReference type="OrthoDB" id="9909019at2759"/>
<dbReference type="Proteomes" id="UP000594638">
    <property type="component" value="Unassembled WGS sequence"/>
</dbReference>
<keyword evidence="5 8" id="KW-1133">Transmembrane helix</keyword>
<dbReference type="InterPro" id="IPR001594">
    <property type="entry name" value="Palmitoyltrfase_DHHC"/>
</dbReference>
<evidence type="ECO:0000256" key="6">
    <source>
        <dbReference type="ARBA" id="ARBA00023136"/>
    </source>
</evidence>
<comment type="caution">
    <text evidence="11">The sequence shown here is derived from an EMBL/GenBank/DDBJ whole genome shotgun (WGS) entry which is preliminary data.</text>
</comment>
<keyword evidence="7 8" id="KW-0012">Acyltransferase</keyword>
<organism evidence="11 12">
    <name type="scientific">Olea europaea subsp. europaea</name>
    <dbReference type="NCBI Taxonomy" id="158383"/>
    <lineage>
        <taxon>Eukaryota</taxon>
        <taxon>Viridiplantae</taxon>
        <taxon>Streptophyta</taxon>
        <taxon>Embryophyta</taxon>
        <taxon>Tracheophyta</taxon>
        <taxon>Spermatophyta</taxon>
        <taxon>Magnoliopsida</taxon>
        <taxon>eudicotyledons</taxon>
        <taxon>Gunneridae</taxon>
        <taxon>Pentapetalae</taxon>
        <taxon>asterids</taxon>
        <taxon>lamiids</taxon>
        <taxon>Lamiales</taxon>
        <taxon>Oleaceae</taxon>
        <taxon>Oleeae</taxon>
        <taxon>Olea</taxon>
    </lineage>
</organism>
<feature type="domain" description="Palmitoyltransferase DHHC" evidence="10">
    <location>
        <begin position="181"/>
        <end position="315"/>
    </location>
</feature>
<feature type="compositionally biased region" description="Polar residues" evidence="9">
    <location>
        <begin position="636"/>
        <end position="649"/>
    </location>
</feature>
<evidence type="ECO:0000256" key="1">
    <source>
        <dbReference type="ARBA" id="ARBA00004127"/>
    </source>
</evidence>
<dbReference type="GO" id="GO:0019706">
    <property type="term" value="F:protein-cysteine S-palmitoyltransferase activity"/>
    <property type="evidence" value="ECO:0007669"/>
    <property type="project" value="UniProtKB-EC"/>
</dbReference>
<dbReference type="AlphaFoldDB" id="A0A8S0P7J1"/>
<feature type="compositionally biased region" description="Low complexity" evidence="9">
    <location>
        <begin position="501"/>
        <end position="510"/>
    </location>
</feature>
<evidence type="ECO:0000256" key="5">
    <source>
        <dbReference type="ARBA" id="ARBA00022989"/>
    </source>
</evidence>
<comment type="similarity">
    <text evidence="2 8">Belongs to the DHHC palmitoyltransferase family.</text>
</comment>
<evidence type="ECO:0000256" key="4">
    <source>
        <dbReference type="ARBA" id="ARBA00022692"/>
    </source>
</evidence>
<evidence type="ECO:0000313" key="11">
    <source>
        <dbReference type="EMBL" id="CAA2934160.1"/>
    </source>
</evidence>
<feature type="compositionally biased region" description="Basic and acidic residues" evidence="9">
    <location>
        <begin position="719"/>
        <end position="729"/>
    </location>
</feature>
<evidence type="ECO:0000256" key="3">
    <source>
        <dbReference type="ARBA" id="ARBA00022679"/>
    </source>
</evidence>